<dbReference type="Gene3D" id="3.40.830.10">
    <property type="entry name" value="LigB-like"/>
    <property type="match status" value="1"/>
</dbReference>
<dbReference type="InterPro" id="IPR006311">
    <property type="entry name" value="TAT_signal"/>
</dbReference>
<name>A0AAW8E609_9BURK</name>
<evidence type="ECO:0000256" key="4">
    <source>
        <dbReference type="ARBA" id="ARBA00022833"/>
    </source>
</evidence>
<dbReference type="EC" id="1.13.11.-" evidence="8"/>
<dbReference type="Pfam" id="PF02900">
    <property type="entry name" value="LigB"/>
    <property type="match status" value="1"/>
</dbReference>
<evidence type="ECO:0000259" key="7">
    <source>
        <dbReference type="Pfam" id="PF02900"/>
    </source>
</evidence>
<dbReference type="InterPro" id="IPR014436">
    <property type="entry name" value="Extradiol_dOase_DODA"/>
</dbReference>
<evidence type="ECO:0000256" key="1">
    <source>
        <dbReference type="ARBA" id="ARBA00001947"/>
    </source>
</evidence>
<feature type="signal peptide" evidence="6">
    <location>
        <begin position="1"/>
        <end position="36"/>
    </location>
</feature>
<protein>
    <submittedName>
        <fullName evidence="8">4,5-DOPA dioxygenase extradiol</fullName>
        <ecNumber evidence="8">1.13.11.-</ecNumber>
    </submittedName>
</protein>
<keyword evidence="8" id="KW-0223">Dioxygenase</keyword>
<keyword evidence="4" id="KW-0862">Zinc</keyword>
<dbReference type="GO" id="GO:0008198">
    <property type="term" value="F:ferrous iron binding"/>
    <property type="evidence" value="ECO:0007669"/>
    <property type="project" value="InterPro"/>
</dbReference>
<feature type="chain" id="PRO_5043398388" evidence="6">
    <location>
        <begin position="37"/>
        <end position="301"/>
    </location>
</feature>
<dbReference type="SUPFAM" id="SSF53213">
    <property type="entry name" value="LigB-like"/>
    <property type="match status" value="1"/>
</dbReference>
<proteinExistence type="inferred from homology"/>
<gene>
    <name evidence="8" type="ORF">J2W25_005823</name>
</gene>
<evidence type="ECO:0000313" key="8">
    <source>
        <dbReference type="EMBL" id="MDP9926774.1"/>
    </source>
</evidence>
<dbReference type="InterPro" id="IPR004183">
    <property type="entry name" value="Xdiol_dOase_suB"/>
</dbReference>
<dbReference type="Proteomes" id="UP001244295">
    <property type="component" value="Unassembled WGS sequence"/>
</dbReference>
<dbReference type="PIRSF" id="PIRSF006157">
    <property type="entry name" value="Doxgns_DODA"/>
    <property type="match status" value="1"/>
</dbReference>
<evidence type="ECO:0000256" key="3">
    <source>
        <dbReference type="ARBA" id="ARBA00022723"/>
    </source>
</evidence>
<dbReference type="PANTHER" id="PTHR30096:SF0">
    <property type="entry name" value="4,5-DOPA DIOXYGENASE EXTRADIOL-LIKE PROTEIN"/>
    <property type="match status" value="1"/>
</dbReference>
<keyword evidence="3" id="KW-0479">Metal-binding</keyword>
<dbReference type="RefSeq" id="WP_307638372.1">
    <property type="nucleotide sequence ID" value="NZ_JAUSRR010000012.1"/>
</dbReference>
<evidence type="ECO:0000256" key="2">
    <source>
        <dbReference type="ARBA" id="ARBA00007581"/>
    </source>
</evidence>
<sequence length="301" mass="32244">MTFTPMTRLLGRRGFLMGSALGATAVLASMTEIAHAAGAAPARRMPVIFIGHGSPMNALADNAFTRRLAAWGRELPRPTAILSVSAHWLSQGATGVTVQTRPKTIHDFGGFPQALFDIEYPAPGHPALARETIGAVKQTPVIATEQWGLDHGTWTVLKHLYPKADVPVFQLSIDYDKPAAFHHAVGRDLAALRDQGVLVMGSGNVVHNLRATDRGTPDGFKASRPWAQSFDEAVKAALAGRDDRALIGYEKLEGASTAVATPDHYFPFLYALGAAAPGERAKTVYEGFQSGTLSMRCLQFG</sequence>
<dbReference type="GO" id="GO:0016702">
    <property type="term" value="F:oxidoreductase activity, acting on single donors with incorporation of molecular oxygen, incorporation of two atoms of oxygen"/>
    <property type="evidence" value="ECO:0007669"/>
    <property type="project" value="UniProtKB-ARBA"/>
</dbReference>
<dbReference type="CDD" id="cd07363">
    <property type="entry name" value="45_DOPA_Dioxygenase"/>
    <property type="match status" value="1"/>
</dbReference>
<dbReference type="NCBIfam" id="NF007914">
    <property type="entry name" value="PRK10628.1"/>
    <property type="match status" value="1"/>
</dbReference>
<evidence type="ECO:0000256" key="5">
    <source>
        <dbReference type="ARBA" id="ARBA00023002"/>
    </source>
</evidence>
<comment type="similarity">
    <text evidence="2">Belongs to the DODA-type extradiol aromatic ring-opening dioxygenase family.</text>
</comment>
<dbReference type="PANTHER" id="PTHR30096">
    <property type="entry name" value="4,5-DOPA DIOXYGENASE EXTRADIOL-LIKE PROTEIN"/>
    <property type="match status" value="1"/>
</dbReference>
<evidence type="ECO:0000256" key="6">
    <source>
        <dbReference type="SAM" id="SignalP"/>
    </source>
</evidence>
<feature type="domain" description="Extradiol ring-cleavage dioxygenase class III enzyme subunit B" evidence="7">
    <location>
        <begin position="63"/>
        <end position="277"/>
    </location>
</feature>
<comment type="caution">
    <text evidence="8">The sequence shown here is derived from an EMBL/GenBank/DDBJ whole genome shotgun (WGS) entry which is preliminary data.</text>
</comment>
<dbReference type="AlphaFoldDB" id="A0AAW8E609"/>
<dbReference type="PROSITE" id="PS51318">
    <property type="entry name" value="TAT"/>
    <property type="match status" value="1"/>
</dbReference>
<keyword evidence="5 8" id="KW-0560">Oxidoreductase</keyword>
<evidence type="ECO:0000313" key="9">
    <source>
        <dbReference type="Proteomes" id="UP001244295"/>
    </source>
</evidence>
<reference evidence="8" key="1">
    <citation type="submission" date="2023-07" db="EMBL/GenBank/DDBJ databases">
        <title>Sorghum-associated microbial communities from plants grown in Nebraska, USA.</title>
        <authorList>
            <person name="Schachtman D."/>
        </authorList>
    </citation>
    <scope>NUCLEOTIDE SEQUENCE</scope>
    <source>
        <strain evidence="8">DS2795</strain>
    </source>
</reference>
<organism evidence="8 9">
    <name type="scientific">Variovorax boronicumulans</name>
    <dbReference type="NCBI Taxonomy" id="436515"/>
    <lineage>
        <taxon>Bacteria</taxon>
        <taxon>Pseudomonadati</taxon>
        <taxon>Pseudomonadota</taxon>
        <taxon>Betaproteobacteria</taxon>
        <taxon>Burkholderiales</taxon>
        <taxon>Comamonadaceae</taxon>
        <taxon>Variovorax</taxon>
    </lineage>
</organism>
<comment type="cofactor">
    <cofactor evidence="1">
        <name>Zn(2+)</name>
        <dbReference type="ChEBI" id="CHEBI:29105"/>
    </cofactor>
</comment>
<dbReference type="GO" id="GO:0008270">
    <property type="term" value="F:zinc ion binding"/>
    <property type="evidence" value="ECO:0007669"/>
    <property type="project" value="InterPro"/>
</dbReference>
<keyword evidence="6" id="KW-0732">Signal</keyword>
<accession>A0AAW8E609</accession>
<dbReference type="EMBL" id="JAUSRR010000012">
    <property type="protein sequence ID" value="MDP9926774.1"/>
    <property type="molecule type" value="Genomic_DNA"/>
</dbReference>